<accession>A0A168NFE7</accession>
<dbReference type="EMBL" id="AMYB01000002">
    <property type="protein sequence ID" value="OAD06204.1"/>
    <property type="molecule type" value="Genomic_DNA"/>
</dbReference>
<reference evidence="1 2" key="1">
    <citation type="submission" date="2015-06" db="EMBL/GenBank/DDBJ databases">
        <title>Expansion of signal transduction pathways in fungi by whole-genome duplication.</title>
        <authorList>
            <consortium name="DOE Joint Genome Institute"/>
            <person name="Corrochano L.M."/>
            <person name="Kuo A."/>
            <person name="Marcet-Houben M."/>
            <person name="Polaino S."/>
            <person name="Salamov A."/>
            <person name="Villalobos J.M."/>
            <person name="Alvarez M.I."/>
            <person name="Avalos J."/>
            <person name="Benito E.P."/>
            <person name="Benoit I."/>
            <person name="Burger G."/>
            <person name="Camino L.P."/>
            <person name="Canovas D."/>
            <person name="Cerda-Olmedo E."/>
            <person name="Cheng J.-F."/>
            <person name="Dominguez A."/>
            <person name="Elias M."/>
            <person name="Eslava A.P."/>
            <person name="Glaser F."/>
            <person name="Grimwood J."/>
            <person name="Gutierrez G."/>
            <person name="Heitman J."/>
            <person name="Henrissat B."/>
            <person name="Iturriaga E.A."/>
            <person name="Lang B.F."/>
            <person name="Lavin J.L."/>
            <person name="Lee S."/>
            <person name="Li W."/>
            <person name="Lindquist E."/>
            <person name="Lopez-Garcia S."/>
            <person name="Luque E.M."/>
            <person name="Marcos A.T."/>
            <person name="Martin J."/>
            <person name="Mccluskey K."/>
            <person name="Medina H.R."/>
            <person name="Miralles-Duran A."/>
            <person name="Miyazaki A."/>
            <person name="Munoz-Torres E."/>
            <person name="Oguiza J.A."/>
            <person name="Ohm R."/>
            <person name="Olmedo M."/>
            <person name="Orejas M."/>
            <person name="Ortiz-Castellanos L."/>
            <person name="Pisabarro A.G."/>
            <person name="Rodriguez-Romero J."/>
            <person name="Ruiz-Herrera J."/>
            <person name="Ruiz-Vazquez R."/>
            <person name="Sanz C."/>
            <person name="Schackwitz W."/>
            <person name="Schmutz J."/>
            <person name="Shahriari M."/>
            <person name="Shelest E."/>
            <person name="Silva-Franco F."/>
            <person name="Soanes D."/>
            <person name="Syed K."/>
            <person name="Tagua V.G."/>
            <person name="Talbot N.J."/>
            <person name="Thon M."/>
            <person name="De Vries R.P."/>
            <person name="Wiebenga A."/>
            <person name="Yadav J.S."/>
            <person name="Braun E.L."/>
            <person name="Baker S."/>
            <person name="Garre V."/>
            <person name="Horwitz B."/>
            <person name="Torres-Martinez S."/>
            <person name="Idnurm A."/>
            <person name="Herrera-Estrella A."/>
            <person name="Gabaldon T."/>
            <person name="Grigoriev I.V."/>
        </authorList>
    </citation>
    <scope>NUCLEOTIDE SEQUENCE [LARGE SCALE GENOMIC DNA]</scope>
    <source>
        <strain evidence="1 2">CBS 277.49</strain>
    </source>
</reference>
<name>A0A168NFE7_MUCCL</name>
<dbReference type="VEuPathDB" id="FungiDB:MUCCIDRAFT_106770"/>
<sequence length="161" mass="18397">MEQHCQRYNASNDTPYHYASNGKASLDGYLRPVLSELHFLANQGLTVRKATGNEVIITAKCYLIMLGGDTPGLAAISKTAHHQPKCPCKDCTQQAVRSQQRKGGLYLQYQPPPQESRKIKNRNGRPEVISTIRLRTKEDFIHLDPQYDQVESRFWHETLSW</sequence>
<evidence type="ECO:0000313" key="1">
    <source>
        <dbReference type="EMBL" id="OAD06204.1"/>
    </source>
</evidence>
<keyword evidence="2" id="KW-1185">Reference proteome</keyword>
<comment type="caution">
    <text evidence="1">The sequence shown here is derived from an EMBL/GenBank/DDBJ whole genome shotgun (WGS) entry which is preliminary data.</text>
</comment>
<proteinExistence type="predicted"/>
<dbReference type="AlphaFoldDB" id="A0A168NFE7"/>
<evidence type="ECO:0000313" key="2">
    <source>
        <dbReference type="Proteomes" id="UP000077051"/>
    </source>
</evidence>
<gene>
    <name evidence="1" type="ORF">MUCCIDRAFT_106770</name>
</gene>
<dbReference type="Proteomes" id="UP000077051">
    <property type="component" value="Unassembled WGS sequence"/>
</dbReference>
<protein>
    <submittedName>
        <fullName evidence="1">Uncharacterized protein</fullName>
    </submittedName>
</protein>
<organism evidence="1 2">
    <name type="scientific">Mucor lusitanicus CBS 277.49</name>
    <dbReference type="NCBI Taxonomy" id="747725"/>
    <lineage>
        <taxon>Eukaryota</taxon>
        <taxon>Fungi</taxon>
        <taxon>Fungi incertae sedis</taxon>
        <taxon>Mucoromycota</taxon>
        <taxon>Mucoromycotina</taxon>
        <taxon>Mucoromycetes</taxon>
        <taxon>Mucorales</taxon>
        <taxon>Mucorineae</taxon>
        <taxon>Mucoraceae</taxon>
        <taxon>Mucor</taxon>
    </lineage>
</organism>